<feature type="coiled-coil region" evidence="1">
    <location>
        <begin position="74"/>
        <end position="115"/>
    </location>
</feature>
<dbReference type="Pfam" id="PF10368">
    <property type="entry name" value="YkyA"/>
    <property type="match status" value="1"/>
</dbReference>
<sequence length="214" mass="25260">MTVTVLGGCGKSVEEKIFTHLENAVSLEGAFEEQQEPLIELEKKEQMIYEKIIKLGMDEFDEIKALSQEAIKIVDDRETRVEQEKKSIDQSKEQFRLVEKEIEKLKDEKAKETAKQLVAVMNERYDSYEKLYTYYKKAIDLDRNLYEMFQEEELTLEELEEQIKKINEMYDLVVQESKTFNELTENYNKKKKDFYIASGLNVVFENDASSDENK</sequence>
<keyword evidence="1" id="KW-0175">Coiled coil</keyword>
<evidence type="ECO:0000313" key="3">
    <source>
        <dbReference type="Proteomes" id="UP000625804"/>
    </source>
</evidence>
<organism evidence="2 3">
    <name type="scientific">Calidifontibacillus erzurumensis</name>
    <dbReference type="NCBI Taxonomy" id="2741433"/>
    <lineage>
        <taxon>Bacteria</taxon>
        <taxon>Bacillati</taxon>
        <taxon>Bacillota</taxon>
        <taxon>Bacilli</taxon>
        <taxon>Bacillales</taxon>
        <taxon>Bacillaceae</taxon>
        <taxon>Calidifontibacillus/Schinkia group</taxon>
        <taxon>Calidifontibacillus</taxon>
    </lineage>
</organism>
<name>A0A8J8GCP0_9BACI</name>
<evidence type="ECO:0000313" key="2">
    <source>
        <dbReference type="EMBL" id="NSL50711.1"/>
    </source>
</evidence>
<accession>A0A8J8GCP0</accession>
<keyword evidence="3" id="KW-1185">Reference proteome</keyword>
<dbReference type="Proteomes" id="UP000625804">
    <property type="component" value="Unassembled WGS sequence"/>
</dbReference>
<reference evidence="2" key="1">
    <citation type="submission" date="2020-06" db="EMBL/GenBank/DDBJ databases">
        <title>A novel thermopfilic bacterium from Erzurum, Turkey.</title>
        <authorList>
            <person name="Adiguzel A."/>
            <person name="Ay H."/>
            <person name="Baltaci M.O."/>
        </authorList>
    </citation>
    <scope>NUCLEOTIDE SEQUENCE</scope>
    <source>
        <strain evidence="2">P2</strain>
    </source>
</reference>
<dbReference type="AlphaFoldDB" id="A0A8J8GCP0"/>
<gene>
    <name evidence="2" type="ORF">HR057_02905</name>
</gene>
<feature type="coiled-coil region" evidence="1">
    <location>
        <begin position="142"/>
        <end position="176"/>
    </location>
</feature>
<dbReference type="InterPro" id="IPR019454">
    <property type="entry name" value="Lipoprot_YkyA-like"/>
</dbReference>
<dbReference type="Gene3D" id="1.20.120.570">
    <property type="entry name" value="YkyA-like"/>
    <property type="match status" value="1"/>
</dbReference>
<dbReference type="SUPFAM" id="SSF140423">
    <property type="entry name" value="MW0975(SA0943)-like"/>
    <property type="match status" value="1"/>
</dbReference>
<dbReference type="EMBL" id="JABTTE010000002">
    <property type="protein sequence ID" value="NSL50711.1"/>
    <property type="molecule type" value="Genomic_DNA"/>
</dbReference>
<comment type="caution">
    <text evidence="2">The sequence shown here is derived from an EMBL/GenBank/DDBJ whole genome shotgun (WGS) entry which is preliminary data.</text>
</comment>
<evidence type="ECO:0000256" key="1">
    <source>
        <dbReference type="SAM" id="Coils"/>
    </source>
</evidence>
<protein>
    <submittedName>
        <fullName evidence="2">YkyA family protein</fullName>
    </submittedName>
</protein>
<proteinExistence type="predicted"/>
<dbReference type="InterPro" id="IPR036785">
    <property type="entry name" value="YkyA-like_sf"/>
</dbReference>